<sequence length="97" mass="10767">MAEEKKGWCADPRDRRFVLSRADELKTKGCVVLIDEWPTGKPPARLIVAGDRAEDLLDVAEYKAGREACITAHAMAGSLTPCVLVARRPPKKKEVHR</sequence>
<dbReference type="STRING" id="1802559.A2372_03385"/>
<gene>
    <name evidence="1" type="ORF">A2372_03385</name>
</gene>
<evidence type="ECO:0000313" key="1">
    <source>
        <dbReference type="EMBL" id="OGM92867.1"/>
    </source>
</evidence>
<accession>A0A1F8DWC3</accession>
<proteinExistence type="predicted"/>
<dbReference type="AlphaFoldDB" id="A0A1F8DWC3"/>
<protein>
    <submittedName>
        <fullName evidence="1">Uncharacterized protein</fullName>
    </submittedName>
</protein>
<dbReference type="Proteomes" id="UP000176422">
    <property type="component" value="Unassembled WGS sequence"/>
</dbReference>
<name>A0A1F8DWC3_9BACT</name>
<comment type="caution">
    <text evidence="1">The sequence shown here is derived from an EMBL/GenBank/DDBJ whole genome shotgun (WGS) entry which is preliminary data.</text>
</comment>
<reference evidence="1 2" key="1">
    <citation type="journal article" date="2016" name="Nat. Commun.">
        <title>Thousands of microbial genomes shed light on interconnected biogeochemical processes in an aquifer system.</title>
        <authorList>
            <person name="Anantharaman K."/>
            <person name="Brown C.T."/>
            <person name="Hug L.A."/>
            <person name="Sharon I."/>
            <person name="Castelle C.J."/>
            <person name="Probst A.J."/>
            <person name="Thomas B.C."/>
            <person name="Singh A."/>
            <person name="Wilkins M.J."/>
            <person name="Karaoz U."/>
            <person name="Brodie E.L."/>
            <person name="Williams K.H."/>
            <person name="Hubbard S.S."/>
            <person name="Banfield J.F."/>
        </authorList>
    </citation>
    <scope>NUCLEOTIDE SEQUENCE [LARGE SCALE GENOMIC DNA]</scope>
</reference>
<organism evidence="1 2">
    <name type="scientific">Candidatus Wolfebacteria bacterium RIFOXYB1_FULL_54_12</name>
    <dbReference type="NCBI Taxonomy" id="1802559"/>
    <lineage>
        <taxon>Bacteria</taxon>
        <taxon>Candidatus Wolfeibacteriota</taxon>
    </lineage>
</organism>
<dbReference type="EMBL" id="MGIT01000002">
    <property type="protein sequence ID" value="OGM92867.1"/>
    <property type="molecule type" value="Genomic_DNA"/>
</dbReference>
<evidence type="ECO:0000313" key="2">
    <source>
        <dbReference type="Proteomes" id="UP000176422"/>
    </source>
</evidence>